<evidence type="ECO:0000256" key="10">
    <source>
        <dbReference type="SAM" id="MobiDB-lite"/>
    </source>
</evidence>
<dbReference type="RefSeq" id="WP_034798877.1">
    <property type="nucleotide sequence ID" value="NZ_UGGP01000001.1"/>
</dbReference>
<sequence length="491" mass="52374">MSTKLDHDSSGSVGASPSPKDKRLGLGALTALVVGSMIGGGAFNLAADLAQGANAGAILIGWVITGIGIITLGLSFQNLTMRRPDLDGGVYSYARAGFGQFVGFNSAWGYWLSAWLGNVAYATLLFSSVGYFFPIFAGGQNIASIIGASIMLWLVHSLILRGIHEASMINIITTIAKLVPIFAFITITLFFFNLDNFTFDFWGQGGFSWGSVKDQVVSTMLVTLWVFIGVEGAVVLSGRARKRSDVGKATVIGLLGTLVIYLLISVMSLGLMNPENVANASQPAMAYLLESAVGPWGAMLINGGLVISVLGAWLGWTLLAAEIPYVAGKDGVFPKWFTKENKNNAPANALWLTNGLIQLFLFTFLFSDAAYNFAFSLASSAILIPYAFSAFYQVKVAKGGIGYNAGERRTRDLIIGAVASIYGIWLIYAAGVDYLLLTTMLYAPGTLLYVKAQRENGIKTLTRTEWIVAGILTALAIVAVVRIVTGNISVI</sequence>
<protein>
    <recommendedName>
        <fullName evidence="9">Arginine-ornithine antiporter</fullName>
    </recommendedName>
</protein>
<dbReference type="InterPro" id="IPR022461">
    <property type="entry name" value="Arg/Orn_antiprt_ArcD"/>
</dbReference>
<dbReference type="Proteomes" id="UP000254060">
    <property type="component" value="Unassembled WGS sequence"/>
</dbReference>
<dbReference type="InterPro" id="IPR050367">
    <property type="entry name" value="APC_superfamily"/>
</dbReference>
<dbReference type="PANTHER" id="PTHR42770">
    <property type="entry name" value="AMINO ACID TRANSPORTER-RELATED"/>
    <property type="match status" value="1"/>
</dbReference>
<name>A0A377FQ77_9BACL</name>
<evidence type="ECO:0000256" key="11">
    <source>
        <dbReference type="SAM" id="Phobius"/>
    </source>
</evidence>
<evidence type="ECO:0000256" key="9">
    <source>
        <dbReference type="NCBIfam" id="TIGR03810"/>
    </source>
</evidence>
<evidence type="ECO:0000256" key="6">
    <source>
        <dbReference type="ARBA" id="ARBA00022970"/>
    </source>
</evidence>
<comment type="similarity">
    <text evidence="2">Belongs to the amino acid-polyamine-organocation (APC) superfamily. Basic amino acid/polyamine antiporter (APA) (TC 2.A.3.2) family.</text>
</comment>
<dbReference type="GO" id="GO:0005886">
    <property type="term" value="C:plasma membrane"/>
    <property type="evidence" value="ECO:0007669"/>
    <property type="project" value="UniProtKB-SubCell"/>
</dbReference>
<dbReference type="NCBIfam" id="TIGR03810">
    <property type="entry name" value="arg_ornith_anti"/>
    <property type="match status" value="1"/>
</dbReference>
<dbReference type="OrthoDB" id="9762947at2"/>
<accession>A0A377FQ77</accession>
<comment type="subcellular location">
    <subcellularLocation>
        <location evidence="1">Cell membrane</location>
        <topology evidence="1">Multi-pass membrane protein</topology>
    </subcellularLocation>
</comment>
<dbReference type="GO" id="GO:1903826">
    <property type="term" value="P:L-arginine transmembrane transport"/>
    <property type="evidence" value="ECO:0007669"/>
    <property type="project" value="InterPro"/>
</dbReference>
<evidence type="ECO:0000256" key="1">
    <source>
        <dbReference type="ARBA" id="ARBA00004651"/>
    </source>
</evidence>
<keyword evidence="7 11" id="KW-1133">Transmembrane helix</keyword>
<gene>
    <name evidence="12" type="primary">arcD_1</name>
    <name evidence="12" type="ORF">NCTC13163_00313</name>
</gene>
<keyword evidence="5 11" id="KW-0812">Transmembrane</keyword>
<dbReference type="AlphaFoldDB" id="A0A377FQ77"/>
<feature type="transmembrane region" description="Helical" evidence="11">
    <location>
        <begin position="413"/>
        <end position="437"/>
    </location>
</feature>
<dbReference type="InterPro" id="IPR004754">
    <property type="entry name" value="Amino_acid_antiprt"/>
</dbReference>
<dbReference type="NCBIfam" id="TIGR00905">
    <property type="entry name" value="2A0302"/>
    <property type="match status" value="1"/>
</dbReference>
<dbReference type="Pfam" id="PF13520">
    <property type="entry name" value="AA_permease_2"/>
    <property type="match status" value="1"/>
</dbReference>
<feature type="transmembrane region" description="Helical" evidence="11">
    <location>
        <begin position="292"/>
        <end position="319"/>
    </location>
</feature>
<keyword evidence="4" id="KW-1003">Cell membrane</keyword>
<feature type="transmembrane region" description="Helical" evidence="11">
    <location>
        <begin position="349"/>
        <end position="367"/>
    </location>
</feature>
<dbReference type="GO" id="GO:0006527">
    <property type="term" value="P:L-arginine catabolic process"/>
    <property type="evidence" value="ECO:0007669"/>
    <property type="project" value="UniProtKB-UniRule"/>
</dbReference>
<dbReference type="STRING" id="1397694.GCA_000702585_00832"/>
<dbReference type="PANTHER" id="PTHR42770:SF4">
    <property type="entry name" value="ARGININE_ORNITHINE ANTIPORTER-RELATED"/>
    <property type="match status" value="1"/>
</dbReference>
<evidence type="ECO:0000256" key="7">
    <source>
        <dbReference type="ARBA" id="ARBA00022989"/>
    </source>
</evidence>
<dbReference type="PIRSF" id="PIRSF006060">
    <property type="entry name" value="AA_transporter"/>
    <property type="match status" value="1"/>
</dbReference>
<evidence type="ECO:0000256" key="4">
    <source>
        <dbReference type="ARBA" id="ARBA00022475"/>
    </source>
</evidence>
<proteinExistence type="inferred from homology"/>
<feature type="transmembrane region" description="Helical" evidence="11">
    <location>
        <begin position="466"/>
        <end position="485"/>
    </location>
</feature>
<evidence type="ECO:0000256" key="5">
    <source>
        <dbReference type="ARBA" id="ARBA00022692"/>
    </source>
</evidence>
<dbReference type="EMBL" id="UGGP01000001">
    <property type="protein sequence ID" value="STO06972.1"/>
    <property type="molecule type" value="Genomic_DNA"/>
</dbReference>
<keyword evidence="3" id="KW-0813">Transport</keyword>
<feature type="transmembrane region" description="Helical" evidence="11">
    <location>
        <begin position="175"/>
        <end position="194"/>
    </location>
</feature>
<dbReference type="InterPro" id="IPR002293">
    <property type="entry name" value="AA/rel_permease1"/>
</dbReference>
<feature type="transmembrane region" description="Helical" evidence="11">
    <location>
        <begin position="142"/>
        <end position="163"/>
    </location>
</feature>
<evidence type="ECO:0000313" key="12">
    <source>
        <dbReference type="EMBL" id="STO06972.1"/>
    </source>
</evidence>
<feature type="region of interest" description="Disordered" evidence="10">
    <location>
        <begin position="1"/>
        <end position="20"/>
    </location>
</feature>
<dbReference type="GO" id="GO:0043858">
    <property type="term" value="F:arginine:ornithine antiporter activity"/>
    <property type="evidence" value="ECO:0007669"/>
    <property type="project" value="UniProtKB-UniRule"/>
</dbReference>
<feature type="transmembrane region" description="Helical" evidence="11">
    <location>
        <begin position="55"/>
        <end position="76"/>
    </location>
</feature>
<feature type="transmembrane region" description="Helical" evidence="11">
    <location>
        <begin position="249"/>
        <end position="272"/>
    </location>
</feature>
<keyword evidence="6" id="KW-0029">Amino-acid transport</keyword>
<organism evidence="12 13">
    <name type="scientific">Exiguobacterium aurantiacum</name>
    <dbReference type="NCBI Taxonomy" id="33987"/>
    <lineage>
        <taxon>Bacteria</taxon>
        <taxon>Bacillati</taxon>
        <taxon>Bacillota</taxon>
        <taxon>Bacilli</taxon>
        <taxon>Bacillales</taxon>
        <taxon>Bacillales Family XII. Incertae Sedis</taxon>
        <taxon>Exiguobacterium</taxon>
    </lineage>
</organism>
<evidence type="ECO:0000256" key="2">
    <source>
        <dbReference type="ARBA" id="ARBA00008220"/>
    </source>
</evidence>
<feature type="transmembrane region" description="Helical" evidence="11">
    <location>
        <begin position="373"/>
        <end position="392"/>
    </location>
</feature>
<keyword evidence="8 11" id="KW-0472">Membrane</keyword>
<feature type="transmembrane region" description="Helical" evidence="11">
    <location>
        <begin position="216"/>
        <end position="237"/>
    </location>
</feature>
<evidence type="ECO:0000313" key="13">
    <source>
        <dbReference type="Proteomes" id="UP000254060"/>
    </source>
</evidence>
<feature type="transmembrane region" description="Helical" evidence="11">
    <location>
        <begin position="115"/>
        <end position="136"/>
    </location>
</feature>
<feature type="transmembrane region" description="Helical" evidence="11">
    <location>
        <begin position="24"/>
        <end position="43"/>
    </location>
</feature>
<evidence type="ECO:0000256" key="8">
    <source>
        <dbReference type="ARBA" id="ARBA00023136"/>
    </source>
</evidence>
<reference evidence="12 13" key="1">
    <citation type="submission" date="2018-06" db="EMBL/GenBank/DDBJ databases">
        <authorList>
            <consortium name="Pathogen Informatics"/>
            <person name="Doyle S."/>
        </authorList>
    </citation>
    <scope>NUCLEOTIDE SEQUENCE [LARGE SCALE GENOMIC DNA]</scope>
    <source>
        <strain evidence="12 13">NCTC13163</strain>
    </source>
</reference>
<evidence type="ECO:0000256" key="3">
    <source>
        <dbReference type="ARBA" id="ARBA00022448"/>
    </source>
</evidence>
<dbReference type="Gene3D" id="1.20.1740.10">
    <property type="entry name" value="Amino acid/polyamine transporter I"/>
    <property type="match status" value="1"/>
</dbReference>